<organism evidence="1 2">
    <name type="scientific">Candidatus Roizmanbacteria bacterium RIFCSPLOWO2_01_FULL_35_13</name>
    <dbReference type="NCBI Taxonomy" id="1802055"/>
    <lineage>
        <taxon>Bacteria</taxon>
        <taxon>Candidatus Roizmaniibacteriota</taxon>
    </lineage>
</organism>
<dbReference type="EMBL" id="MGAF01000011">
    <property type="protein sequence ID" value="OGK42080.1"/>
    <property type="molecule type" value="Genomic_DNA"/>
</dbReference>
<reference evidence="1 2" key="1">
    <citation type="journal article" date="2016" name="Nat. Commun.">
        <title>Thousands of microbial genomes shed light on interconnected biogeochemical processes in an aquifer system.</title>
        <authorList>
            <person name="Anantharaman K."/>
            <person name="Brown C.T."/>
            <person name="Hug L.A."/>
            <person name="Sharon I."/>
            <person name="Castelle C.J."/>
            <person name="Probst A.J."/>
            <person name="Thomas B.C."/>
            <person name="Singh A."/>
            <person name="Wilkins M.J."/>
            <person name="Karaoz U."/>
            <person name="Brodie E.L."/>
            <person name="Williams K.H."/>
            <person name="Hubbard S.S."/>
            <person name="Banfield J.F."/>
        </authorList>
    </citation>
    <scope>NUCLEOTIDE SEQUENCE [LARGE SCALE GENOMIC DNA]</scope>
</reference>
<evidence type="ECO:0000313" key="2">
    <source>
        <dbReference type="Proteomes" id="UP000179270"/>
    </source>
</evidence>
<dbReference type="AlphaFoldDB" id="A0A1F7IFG1"/>
<protein>
    <submittedName>
        <fullName evidence="1">Uncharacterized protein</fullName>
    </submittedName>
</protein>
<proteinExistence type="predicted"/>
<comment type="caution">
    <text evidence="1">The sequence shown here is derived from an EMBL/GenBank/DDBJ whole genome shotgun (WGS) entry which is preliminary data.</text>
</comment>
<dbReference type="Proteomes" id="UP000179270">
    <property type="component" value="Unassembled WGS sequence"/>
</dbReference>
<accession>A0A1F7IFG1</accession>
<evidence type="ECO:0000313" key="1">
    <source>
        <dbReference type="EMBL" id="OGK42080.1"/>
    </source>
</evidence>
<sequence>MQNFYTWWTDKPDINNPGTIHQILAYGNLEALKDLKKNLGEQKLKQVFLEKPQKVYTPSAFNFISKFILGISDQIDEARYLKTTPRHIG</sequence>
<name>A0A1F7IFG1_9BACT</name>
<gene>
    <name evidence="1" type="ORF">A3A74_04900</name>
</gene>
<dbReference type="STRING" id="1802055.A3A74_04900"/>